<sequence length="206" mass="22213">MKTDCFSILDLMLHTASRVEETARLVDQDEAARFLDEVISAKRIYVVGAGRSGLVAKAFAMRLMHLGFESYVVGETITPAFTGGDLLAAFSGSGETKSVVETCEIAHDLGGRIALVTATPESSIGRIADTVVTLGENHLRRPDVPHDFEVRQLTGQYRSASATATTPAETIFETAALVFADAIVAALMEVRHCTLDEIKGRWANVQ</sequence>
<dbReference type="Proteomes" id="UP001168338">
    <property type="component" value="Unassembled WGS sequence"/>
</dbReference>
<dbReference type="CDD" id="cd05005">
    <property type="entry name" value="SIS_PHI"/>
    <property type="match status" value="1"/>
</dbReference>
<dbReference type="PANTHER" id="PTHR43443:SF1">
    <property type="entry name" value="3-HEXULOSE-6-PHOSPHATE ISOMERASE"/>
    <property type="match status" value="1"/>
</dbReference>
<dbReference type="EMBL" id="VCYH01000007">
    <property type="protein sequence ID" value="MDN7025368.1"/>
    <property type="molecule type" value="Genomic_DNA"/>
</dbReference>
<dbReference type="PANTHER" id="PTHR43443">
    <property type="entry name" value="3-HEXULOSE-6-PHOSPHATE ISOMERASE"/>
    <property type="match status" value="1"/>
</dbReference>
<keyword evidence="4" id="KW-1185">Reference proteome</keyword>
<proteinExistence type="inferred from homology"/>
<dbReference type="InterPro" id="IPR001347">
    <property type="entry name" value="SIS_dom"/>
</dbReference>
<comment type="caution">
    <text evidence="3">The sequence shown here is derived from an EMBL/GenBank/DDBJ whole genome shotgun (WGS) entry which is preliminary data.</text>
</comment>
<evidence type="ECO:0000313" key="3">
    <source>
        <dbReference type="EMBL" id="MDN7025368.1"/>
    </source>
</evidence>
<evidence type="ECO:0000313" key="4">
    <source>
        <dbReference type="Proteomes" id="UP001168338"/>
    </source>
</evidence>
<evidence type="ECO:0000259" key="2">
    <source>
        <dbReference type="PROSITE" id="PS51464"/>
    </source>
</evidence>
<dbReference type="InterPro" id="IPR046348">
    <property type="entry name" value="SIS_dom_sf"/>
</dbReference>
<comment type="similarity">
    <text evidence="1">Belongs to the SIS family. PHI subfamily.</text>
</comment>
<dbReference type="Pfam" id="PF01380">
    <property type="entry name" value="SIS"/>
    <property type="match status" value="1"/>
</dbReference>
<protein>
    <submittedName>
        <fullName evidence="3">SIS domain-containing protein</fullName>
    </submittedName>
</protein>
<gene>
    <name evidence="3" type="ORF">FGU65_10760</name>
</gene>
<evidence type="ECO:0000256" key="1">
    <source>
        <dbReference type="ARBA" id="ARBA00009235"/>
    </source>
</evidence>
<reference evidence="3" key="1">
    <citation type="submission" date="2019-05" db="EMBL/GenBank/DDBJ databases">
        <title>Methanoculleus sp. FWC-SCC1, a methanogenic archaeon isolated from deep marine cold seep.</title>
        <authorList>
            <person name="Chen Y.-W."/>
            <person name="Chen S.-C."/>
            <person name="Teng N.-H."/>
            <person name="Lai M.-C."/>
        </authorList>
    </citation>
    <scope>NUCLEOTIDE SEQUENCE</scope>
    <source>
        <strain evidence="3">FWC-SCC1</strain>
    </source>
</reference>
<name>A0ABT8MBQ2_9EURY</name>
<dbReference type="PROSITE" id="PS51464">
    <property type="entry name" value="SIS"/>
    <property type="match status" value="1"/>
</dbReference>
<feature type="domain" description="SIS" evidence="2">
    <location>
        <begin position="34"/>
        <end position="193"/>
    </location>
</feature>
<dbReference type="SUPFAM" id="SSF53697">
    <property type="entry name" value="SIS domain"/>
    <property type="match status" value="1"/>
</dbReference>
<accession>A0ABT8MBQ2</accession>
<dbReference type="Gene3D" id="3.40.50.10490">
    <property type="entry name" value="Glucose-6-phosphate isomerase like protein, domain 1"/>
    <property type="match status" value="1"/>
</dbReference>
<organism evidence="3 4">
    <name type="scientific">Methanoculleus frigidifontis</name>
    <dbReference type="NCBI Taxonomy" id="2584085"/>
    <lineage>
        <taxon>Archaea</taxon>
        <taxon>Methanobacteriati</taxon>
        <taxon>Methanobacteriota</taxon>
        <taxon>Stenosarchaea group</taxon>
        <taxon>Methanomicrobia</taxon>
        <taxon>Methanomicrobiales</taxon>
        <taxon>Methanomicrobiaceae</taxon>
        <taxon>Methanoculleus</taxon>
    </lineage>
</organism>
<dbReference type="NCBIfam" id="TIGR03127">
    <property type="entry name" value="RuMP_HxlB"/>
    <property type="match status" value="1"/>
</dbReference>
<dbReference type="InterPro" id="IPR017552">
    <property type="entry name" value="PHI/rmpB"/>
</dbReference>